<feature type="compositionally biased region" description="Basic and acidic residues" evidence="1">
    <location>
        <begin position="67"/>
        <end position="85"/>
    </location>
</feature>
<feature type="region of interest" description="Disordered" evidence="1">
    <location>
        <begin position="124"/>
        <end position="143"/>
    </location>
</feature>
<dbReference type="Proteomes" id="UP001177670">
    <property type="component" value="Unassembled WGS sequence"/>
</dbReference>
<proteinExistence type="predicted"/>
<dbReference type="AlphaFoldDB" id="A0AA40G5L6"/>
<name>A0AA40G5L6_9HYME</name>
<sequence length="143" mass="15990">MNAGFRLGTQPGQSPTTARLDASRSILDFGHSEGGGRFGEAVVRRIPRRRTITPAACRTLSTAARNDITREEEREKERREKRVKDGDRLELSSVSYYLSDVGPLEVSPVGEPCWARRLFLQDPLRKPAPSGEHDGRRRESSSV</sequence>
<dbReference type="EMBL" id="JAHYIQ010000006">
    <property type="protein sequence ID" value="KAK1131148.1"/>
    <property type="molecule type" value="Genomic_DNA"/>
</dbReference>
<evidence type="ECO:0000256" key="1">
    <source>
        <dbReference type="SAM" id="MobiDB-lite"/>
    </source>
</evidence>
<gene>
    <name evidence="2" type="ORF">K0M31_017441</name>
</gene>
<keyword evidence="3" id="KW-1185">Reference proteome</keyword>
<accession>A0AA40G5L6</accession>
<evidence type="ECO:0000313" key="3">
    <source>
        <dbReference type="Proteomes" id="UP001177670"/>
    </source>
</evidence>
<evidence type="ECO:0000313" key="2">
    <source>
        <dbReference type="EMBL" id="KAK1131148.1"/>
    </source>
</evidence>
<comment type="caution">
    <text evidence="2">The sequence shown here is derived from an EMBL/GenBank/DDBJ whole genome shotgun (WGS) entry which is preliminary data.</text>
</comment>
<feature type="region of interest" description="Disordered" evidence="1">
    <location>
        <begin position="62"/>
        <end position="85"/>
    </location>
</feature>
<protein>
    <submittedName>
        <fullName evidence="2">Uncharacterized protein</fullName>
    </submittedName>
</protein>
<feature type="compositionally biased region" description="Basic and acidic residues" evidence="1">
    <location>
        <begin position="131"/>
        <end position="143"/>
    </location>
</feature>
<organism evidence="2 3">
    <name type="scientific">Melipona bicolor</name>
    <dbReference type="NCBI Taxonomy" id="60889"/>
    <lineage>
        <taxon>Eukaryota</taxon>
        <taxon>Metazoa</taxon>
        <taxon>Ecdysozoa</taxon>
        <taxon>Arthropoda</taxon>
        <taxon>Hexapoda</taxon>
        <taxon>Insecta</taxon>
        <taxon>Pterygota</taxon>
        <taxon>Neoptera</taxon>
        <taxon>Endopterygota</taxon>
        <taxon>Hymenoptera</taxon>
        <taxon>Apocrita</taxon>
        <taxon>Aculeata</taxon>
        <taxon>Apoidea</taxon>
        <taxon>Anthophila</taxon>
        <taxon>Apidae</taxon>
        <taxon>Melipona</taxon>
    </lineage>
</organism>
<reference evidence="2" key="1">
    <citation type="submission" date="2021-10" db="EMBL/GenBank/DDBJ databases">
        <title>Melipona bicolor Genome sequencing and assembly.</title>
        <authorList>
            <person name="Araujo N.S."/>
            <person name="Arias M.C."/>
        </authorList>
    </citation>
    <scope>NUCLEOTIDE SEQUENCE</scope>
    <source>
        <strain evidence="2">USP_2M_L1-L4_2017</strain>
        <tissue evidence="2">Whole body</tissue>
    </source>
</reference>